<evidence type="ECO:0000259" key="3">
    <source>
        <dbReference type="PROSITE" id="PS01031"/>
    </source>
</evidence>
<dbReference type="KEGG" id="hhd:HBHAL_2926"/>
<dbReference type="InterPro" id="IPR008978">
    <property type="entry name" value="HSP20-like_chaperone"/>
</dbReference>
<reference evidence="4 5" key="1">
    <citation type="journal article" date="2013" name="Environ. Microbiol.">
        <title>Chloride and organic osmolytes: a hybrid strategy to cope with elevated salinities by the moderately halophilic, chloride-dependent bacterium Halobacillus halophilus.</title>
        <authorList>
            <person name="Saum S.H."/>
            <person name="Pfeiffer F."/>
            <person name="Palm P."/>
            <person name="Rampp M."/>
            <person name="Schuster S.C."/>
            <person name="Muller V."/>
            <person name="Oesterhelt D."/>
        </authorList>
    </citation>
    <scope>NUCLEOTIDE SEQUENCE [LARGE SCALE GENOMIC DNA]</scope>
    <source>
        <strain evidence="5">ATCC 35676 / DSM 2266 / JCM 20832 / KCTC 3685 / LMG 17431 / NBRC 102448 / NCIMB 2269</strain>
    </source>
</reference>
<organism evidence="4 5">
    <name type="scientific">Halobacillus halophilus (strain ATCC 35676 / DSM 2266 / JCM 20832 / KCTC 3685 / LMG 17431 / NBRC 102448 / NCIMB 2269)</name>
    <name type="common">Sporosarcina halophila</name>
    <dbReference type="NCBI Taxonomy" id="866895"/>
    <lineage>
        <taxon>Bacteria</taxon>
        <taxon>Bacillati</taxon>
        <taxon>Bacillota</taxon>
        <taxon>Bacilli</taxon>
        <taxon>Bacillales</taxon>
        <taxon>Bacillaceae</taxon>
        <taxon>Halobacillus</taxon>
    </lineage>
</organism>
<dbReference type="InterPro" id="IPR002068">
    <property type="entry name" value="A-crystallin/Hsp20_dom"/>
</dbReference>
<dbReference type="PATRIC" id="fig|866895.3.peg.1944"/>
<feature type="domain" description="SHSP" evidence="3">
    <location>
        <begin position="39"/>
        <end position="150"/>
    </location>
</feature>
<keyword evidence="5" id="KW-1185">Reference proteome</keyword>
<dbReference type="EMBL" id="HE717023">
    <property type="protein sequence ID" value="CCG45274.1"/>
    <property type="molecule type" value="Genomic_DNA"/>
</dbReference>
<evidence type="ECO:0000313" key="4">
    <source>
        <dbReference type="EMBL" id="CCG45274.1"/>
    </source>
</evidence>
<dbReference type="Pfam" id="PF00011">
    <property type="entry name" value="HSP20"/>
    <property type="match status" value="1"/>
</dbReference>
<evidence type="ECO:0000256" key="1">
    <source>
        <dbReference type="PROSITE-ProRule" id="PRU00285"/>
    </source>
</evidence>
<dbReference type="STRING" id="866895.HBHAL_2926"/>
<dbReference type="HOGENOM" id="CLU_046737_8_6_9"/>
<accession>I0JMA4</accession>
<evidence type="ECO:0000313" key="5">
    <source>
        <dbReference type="Proteomes" id="UP000007397"/>
    </source>
</evidence>
<dbReference type="Gene3D" id="2.60.40.790">
    <property type="match status" value="1"/>
</dbReference>
<dbReference type="CDD" id="cd06464">
    <property type="entry name" value="ACD_sHsps-like"/>
    <property type="match status" value="1"/>
</dbReference>
<dbReference type="eggNOG" id="COG0071">
    <property type="taxonomic scope" value="Bacteria"/>
</dbReference>
<proteinExistence type="inferred from homology"/>
<comment type="similarity">
    <text evidence="1 2">Belongs to the small heat shock protein (HSP20) family.</text>
</comment>
<dbReference type="SUPFAM" id="SSF49764">
    <property type="entry name" value="HSP20-like chaperones"/>
    <property type="match status" value="1"/>
</dbReference>
<evidence type="ECO:0000256" key="2">
    <source>
        <dbReference type="RuleBase" id="RU003616"/>
    </source>
</evidence>
<keyword evidence="4" id="KW-0346">Stress response</keyword>
<protein>
    <submittedName>
        <fullName evidence="4">Heat shock protein Hsp20</fullName>
    </submittedName>
</protein>
<dbReference type="PROSITE" id="PS01031">
    <property type="entry name" value="SHSP"/>
    <property type="match status" value="1"/>
</dbReference>
<dbReference type="AlphaFoldDB" id="I0JMA4"/>
<gene>
    <name evidence="4" type="ordered locus">HBHAL_2926</name>
</gene>
<sequence>MSVMSQQDEQFPKLLNDAFHKIVRSMDSYFSQSIKQLGDFLHEHTFPVSLQEINNEVIIQAQLPEADRSQIEVEIIGNHIRIAVQHTEVTEMRSDQHHQYHRQQTRQVMERTVTLPFTISEKDTLAHFENGILTIKTPKRYPNSGYIDIK</sequence>
<dbReference type="Proteomes" id="UP000007397">
    <property type="component" value="Chromosome"/>
</dbReference>
<name>I0JMA4_HALH3</name>